<sequence length="190" mass="21383">MDARNPNQYTRTAIALHGIVAALIVANLLFGLYMTGLSLSPQKLKYFSWHKWIGVTVFMLVTFRLLWRLTHPAPALPRTMPDWQLKAAHVSHVLLYVLFFAAPLSGWLFSSANGFQTVYLGMFPIPDLLGKNKELADVLKLVHKTVVYSLGGLVVVHIAAGLKHHFVDRDDVLTRMYPFLKVPSPRPPEP</sequence>
<keyword evidence="3" id="KW-0813">Transport</keyword>
<reference evidence="15 16" key="1">
    <citation type="submission" date="2020-04" db="EMBL/GenBank/DDBJ databases">
        <title>Usitatibacter rugosus gen. nov., sp. nov. and Usitatibacter palustris sp. nov., novel members of Usitatibacteraceae fam. nov. within the order Nitrosomonadales isolated from soil.</title>
        <authorList>
            <person name="Huber K.J."/>
            <person name="Neumann-Schaal M."/>
            <person name="Geppert A."/>
            <person name="Luckner M."/>
            <person name="Wanner G."/>
            <person name="Overmann J."/>
        </authorList>
    </citation>
    <scope>NUCLEOTIDE SEQUENCE [LARGE SCALE GENOMIC DNA]</scope>
    <source>
        <strain evidence="15 16">Swamp67</strain>
    </source>
</reference>
<dbReference type="GO" id="GO:0005886">
    <property type="term" value="C:plasma membrane"/>
    <property type="evidence" value="ECO:0007669"/>
    <property type="project" value="UniProtKB-SubCell"/>
</dbReference>
<comment type="similarity">
    <text evidence="12">Belongs to the cytochrome b561 family.</text>
</comment>
<dbReference type="GO" id="GO:0046872">
    <property type="term" value="F:metal ion binding"/>
    <property type="evidence" value="ECO:0007669"/>
    <property type="project" value="UniProtKB-KW"/>
</dbReference>
<feature type="transmembrane region" description="Helical" evidence="13">
    <location>
        <begin position="46"/>
        <end position="67"/>
    </location>
</feature>
<accession>A0A6M4H685</accession>
<dbReference type="InParanoid" id="A0A6M4H685"/>
<keyword evidence="5" id="KW-0349">Heme</keyword>
<evidence type="ECO:0000313" key="16">
    <source>
        <dbReference type="Proteomes" id="UP000503096"/>
    </source>
</evidence>
<keyword evidence="10" id="KW-0408">Iron</keyword>
<dbReference type="PANTHER" id="PTHR30529:SF1">
    <property type="entry name" value="CYTOCHROME B561 HOMOLOG 2"/>
    <property type="match status" value="1"/>
</dbReference>
<gene>
    <name evidence="15" type="primary">yceJ</name>
    <name evidence="15" type="ORF">DSM104440_01963</name>
</gene>
<proteinExistence type="inferred from homology"/>
<evidence type="ECO:0000256" key="13">
    <source>
        <dbReference type="SAM" id="Phobius"/>
    </source>
</evidence>
<feature type="transmembrane region" description="Helical" evidence="13">
    <location>
        <begin position="12"/>
        <end position="34"/>
    </location>
</feature>
<comment type="cofactor">
    <cofactor evidence="1">
        <name>heme b</name>
        <dbReference type="ChEBI" id="CHEBI:60344"/>
    </cofactor>
</comment>
<keyword evidence="6 13" id="KW-0812">Transmembrane</keyword>
<dbReference type="GO" id="GO:0020037">
    <property type="term" value="F:heme binding"/>
    <property type="evidence" value="ECO:0007669"/>
    <property type="project" value="TreeGrafter"/>
</dbReference>
<name>A0A6M4H685_9PROT</name>
<evidence type="ECO:0000256" key="10">
    <source>
        <dbReference type="ARBA" id="ARBA00023004"/>
    </source>
</evidence>
<keyword evidence="4" id="KW-1003">Cell membrane</keyword>
<protein>
    <submittedName>
        <fullName evidence="15">Cytochrome b561</fullName>
    </submittedName>
</protein>
<evidence type="ECO:0000256" key="6">
    <source>
        <dbReference type="ARBA" id="ARBA00022692"/>
    </source>
</evidence>
<dbReference type="GO" id="GO:0022904">
    <property type="term" value="P:respiratory electron transport chain"/>
    <property type="evidence" value="ECO:0007669"/>
    <property type="project" value="InterPro"/>
</dbReference>
<feature type="transmembrane region" description="Helical" evidence="13">
    <location>
        <begin position="146"/>
        <end position="166"/>
    </location>
</feature>
<evidence type="ECO:0000259" key="14">
    <source>
        <dbReference type="Pfam" id="PF01292"/>
    </source>
</evidence>
<evidence type="ECO:0000256" key="3">
    <source>
        <dbReference type="ARBA" id="ARBA00022448"/>
    </source>
</evidence>
<dbReference type="Pfam" id="PF01292">
    <property type="entry name" value="Ni_hydr_CYTB"/>
    <property type="match status" value="1"/>
</dbReference>
<comment type="subcellular location">
    <subcellularLocation>
        <location evidence="2">Cell membrane</location>
        <topology evidence="2">Multi-pass membrane protein</topology>
    </subcellularLocation>
</comment>
<dbReference type="InterPro" id="IPR011577">
    <property type="entry name" value="Cyt_b561_bac/Ni-Hgenase"/>
</dbReference>
<evidence type="ECO:0000256" key="9">
    <source>
        <dbReference type="ARBA" id="ARBA00022989"/>
    </source>
</evidence>
<organism evidence="15 16">
    <name type="scientific">Usitatibacter palustris</name>
    <dbReference type="NCBI Taxonomy" id="2732487"/>
    <lineage>
        <taxon>Bacteria</taxon>
        <taxon>Pseudomonadati</taxon>
        <taxon>Pseudomonadota</taxon>
        <taxon>Betaproteobacteria</taxon>
        <taxon>Nitrosomonadales</taxon>
        <taxon>Usitatibacteraceae</taxon>
        <taxon>Usitatibacter</taxon>
    </lineage>
</organism>
<evidence type="ECO:0000256" key="5">
    <source>
        <dbReference type="ARBA" id="ARBA00022617"/>
    </source>
</evidence>
<keyword evidence="11 13" id="KW-0472">Membrane</keyword>
<feature type="transmembrane region" description="Helical" evidence="13">
    <location>
        <begin position="88"/>
        <end position="109"/>
    </location>
</feature>
<evidence type="ECO:0000256" key="8">
    <source>
        <dbReference type="ARBA" id="ARBA00022982"/>
    </source>
</evidence>
<evidence type="ECO:0000256" key="1">
    <source>
        <dbReference type="ARBA" id="ARBA00001970"/>
    </source>
</evidence>
<dbReference type="GO" id="GO:0009055">
    <property type="term" value="F:electron transfer activity"/>
    <property type="evidence" value="ECO:0007669"/>
    <property type="project" value="InterPro"/>
</dbReference>
<dbReference type="EMBL" id="CP053073">
    <property type="protein sequence ID" value="QJR15146.1"/>
    <property type="molecule type" value="Genomic_DNA"/>
</dbReference>
<dbReference type="PANTHER" id="PTHR30529">
    <property type="entry name" value="CYTOCHROME B561"/>
    <property type="match status" value="1"/>
</dbReference>
<evidence type="ECO:0000256" key="2">
    <source>
        <dbReference type="ARBA" id="ARBA00004651"/>
    </source>
</evidence>
<dbReference type="InterPro" id="IPR052168">
    <property type="entry name" value="Cytochrome_b561_oxidase"/>
</dbReference>
<dbReference type="Proteomes" id="UP000503096">
    <property type="component" value="Chromosome"/>
</dbReference>
<evidence type="ECO:0000313" key="15">
    <source>
        <dbReference type="EMBL" id="QJR15146.1"/>
    </source>
</evidence>
<dbReference type="InterPro" id="IPR016174">
    <property type="entry name" value="Di-haem_cyt_TM"/>
</dbReference>
<evidence type="ECO:0000256" key="12">
    <source>
        <dbReference type="ARBA" id="ARBA00037975"/>
    </source>
</evidence>
<keyword evidence="7" id="KW-0479">Metal-binding</keyword>
<dbReference type="KEGG" id="upl:DSM104440_01963"/>
<keyword evidence="8" id="KW-0249">Electron transport</keyword>
<keyword evidence="9 13" id="KW-1133">Transmembrane helix</keyword>
<dbReference type="SUPFAM" id="SSF81342">
    <property type="entry name" value="Transmembrane di-heme cytochromes"/>
    <property type="match status" value="1"/>
</dbReference>
<evidence type="ECO:0000256" key="7">
    <source>
        <dbReference type="ARBA" id="ARBA00022723"/>
    </source>
</evidence>
<dbReference type="AlphaFoldDB" id="A0A6M4H685"/>
<dbReference type="FunCoup" id="A0A6M4H685">
    <property type="interactions" value="90"/>
</dbReference>
<feature type="domain" description="Cytochrome b561 bacterial/Ni-hydrogenase" evidence="14">
    <location>
        <begin position="9"/>
        <end position="177"/>
    </location>
</feature>
<evidence type="ECO:0000256" key="11">
    <source>
        <dbReference type="ARBA" id="ARBA00023136"/>
    </source>
</evidence>
<evidence type="ECO:0000256" key="4">
    <source>
        <dbReference type="ARBA" id="ARBA00022475"/>
    </source>
</evidence>
<keyword evidence="16" id="KW-1185">Reference proteome</keyword>